<sequence>MAEKVGVFLPTYNRPDLLRACLLQWIVQSRCPDFVVIHQNGSSESYEWCISDLKSFLPCEWIFSPQTLPAVEWYRRPLQRLIEAGCTHFFWADHDDIYLTHHVEARLNELDYCDFSISDKNSILFHQAGQYRFQPLVHFTSHPAGGMSSSMAFTRPFAEALHQAFLDTPDASYADHVVLAVTRQGFDCRQSDKRTAIYVSHDGSFSSHIWLEDVFSDTPP</sequence>
<protein>
    <recommendedName>
        <fullName evidence="3">Glycosyl transferase family 2</fullName>
    </recommendedName>
</protein>
<keyword evidence="2" id="KW-1185">Reference proteome</keyword>
<evidence type="ECO:0008006" key="3">
    <source>
        <dbReference type="Google" id="ProtNLM"/>
    </source>
</evidence>
<dbReference type="EMBL" id="JAAWWK010000007">
    <property type="protein sequence ID" value="NKI19203.1"/>
    <property type="molecule type" value="Genomic_DNA"/>
</dbReference>
<gene>
    <name evidence="1" type="ORF">HCU74_17485</name>
</gene>
<evidence type="ECO:0000313" key="1">
    <source>
        <dbReference type="EMBL" id="NKI19203.1"/>
    </source>
</evidence>
<dbReference type="RefSeq" id="WP_168451728.1">
    <property type="nucleotide sequence ID" value="NZ_JAAWWK010000007.1"/>
</dbReference>
<name>A0ABX1GLD0_9GAMM</name>
<accession>A0ABX1GLD0</accession>
<organism evidence="1 2">
    <name type="scientific">Spongiibacter thalassae</name>
    <dbReference type="NCBI Taxonomy" id="2721624"/>
    <lineage>
        <taxon>Bacteria</taxon>
        <taxon>Pseudomonadati</taxon>
        <taxon>Pseudomonadota</taxon>
        <taxon>Gammaproteobacteria</taxon>
        <taxon>Cellvibrionales</taxon>
        <taxon>Spongiibacteraceae</taxon>
        <taxon>Spongiibacter</taxon>
    </lineage>
</organism>
<proteinExistence type="predicted"/>
<dbReference type="InterPro" id="IPR029044">
    <property type="entry name" value="Nucleotide-diphossugar_trans"/>
</dbReference>
<dbReference type="Gene3D" id="3.90.550.10">
    <property type="entry name" value="Spore Coat Polysaccharide Biosynthesis Protein SpsA, Chain A"/>
    <property type="match status" value="1"/>
</dbReference>
<evidence type="ECO:0000313" key="2">
    <source>
        <dbReference type="Proteomes" id="UP000765845"/>
    </source>
</evidence>
<dbReference type="SUPFAM" id="SSF53448">
    <property type="entry name" value="Nucleotide-diphospho-sugar transferases"/>
    <property type="match status" value="1"/>
</dbReference>
<reference evidence="1 2" key="1">
    <citation type="submission" date="2020-04" db="EMBL/GenBank/DDBJ databases">
        <authorList>
            <person name="Yoon J."/>
        </authorList>
    </citation>
    <scope>NUCLEOTIDE SEQUENCE [LARGE SCALE GENOMIC DNA]</scope>
    <source>
        <strain evidence="1 2">KMU-166</strain>
    </source>
</reference>
<comment type="caution">
    <text evidence="1">The sequence shown here is derived from an EMBL/GenBank/DDBJ whole genome shotgun (WGS) entry which is preliminary data.</text>
</comment>
<dbReference type="Proteomes" id="UP000765845">
    <property type="component" value="Unassembled WGS sequence"/>
</dbReference>